<comment type="caution">
    <text evidence="2">The sequence shown here is derived from an EMBL/GenBank/DDBJ whole genome shotgun (WGS) entry which is preliminary data.</text>
</comment>
<evidence type="ECO:0000256" key="1">
    <source>
        <dbReference type="SAM" id="MobiDB-lite"/>
    </source>
</evidence>
<dbReference type="EMBL" id="BKCJ010096254">
    <property type="protein sequence ID" value="GEX22609.1"/>
    <property type="molecule type" value="Genomic_DNA"/>
</dbReference>
<dbReference type="AlphaFoldDB" id="A0A699H4H5"/>
<reference evidence="2" key="1">
    <citation type="journal article" date="2019" name="Sci. Rep.">
        <title>Draft genome of Tanacetum cinerariifolium, the natural source of mosquito coil.</title>
        <authorList>
            <person name="Yamashiro T."/>
            <person name="Shiraishi A."/>
            <person name="Satake H."/>
            <person name="Nakayama K."/>
        </authorList>
    </citation>
    <scope>NUCLEOTIDE SEQUENCE</scope>
</reference>
<feature type="compositionally biased region" description="Low complexity" evidence="1">
    <location>
        <begin position="12"/>
        <end position="22"/>
    </location>
</feature>
<feature type="region of interest" description="Disordered" evidence="1">
    <location>
        <begin position="1"/>
        <end position="29"/>
    </location>
</feature>
<proteinExistence type="predicted"/>
<evidence type="ECO:0000313" key="2">
    <source>
        <dbReference type="EMBL" id="GEX22609.1"/>
    </source>
</evidence>
<keyword evidence="2" id="KW-0808">Transferase</keyword>
<sequence length="92" mass="10120">GNDGNGNDERNGNNGNNNNGNEEQGDNMGGAYIAREYTYKEFLNCQPFNFKGTKGAVGLARWFEKMESMFHIKISRANLVVSQNGSRGRGPS</sequence>
<gene>
    <name evidence="2" type="ORF">Tci_294584</name>
</gene>
<organism evidence="2">
    <name type="scientific">Tanacetum cinerariifolium</name>
    <name type="common">Dalmatian daisy</name>
    <name type="synonym">Chrysanthemum cinerariifolium</name>
    <dbReference type="NCBI Taxonomy" id="118510"/>
    <lineage>
        <taxon>Eukaryota</taxon>
        <taxon>Viridiplantae</taxon>
        <taxon>Streptophyta</taxon>
        <taxon>Embryophyta</taxon>
        <taxon>Tracheophyta</taxon>
        <taxon>Spermatophyta</taxon>
        <taxon>Magnoliopsida</taxon>
        <taxon>eudicotyledons</taxon>
        <taxon>Gunneridae</taxon>
        <taxon>Pentapetalae</taxon>
        <taxon>asterids</taxon>
        <taxon>campanulids</taxon>
        <taxon>Asterales</taxon>
        <taxon>Asteraceae</taxon>
        <taxon>Asteroideae</taxon>
        <taxon>Anthemideae</taxon>
        <taxon>Anthemidinae</taxon>
        <taxon>Tanacetum</taxon>
    </lineage>
</organism>
<protein>
    <submittedName>
        <fullName evidence="2">Reverse transcriptase domain-containing protein</fullName>
    </submittedName>
</protein>
<accession>A0A699H4H5</accession>
<dbReference type="GO" id="GO:0003964">
    <property type="term" value="F:RNA-directed DNA polymerase activity"/>
    <property type="evidence" value="ECO:0007669"/>
    <property type="project" value="UniProtKB-KW"/>
</dbReference>
<feature type="non-terminal residue" evidence="2">
    <location>
        <position position="1"/>
    </location>
</feature>
<keyword evidence="2" id="KW-0548">Nucleotidyltransferase</keyword>
<name>A0A699H4H5_TANCI</name>
<keyword evidence="2" id="KW-0695">RNA-directed DNA polymerase</keyword>